<feature type="compositionally biased region" description="Polar residues" evidence="4">
    <location>
        <begin position="345"/>
        <end position="359"/>
    </location>
</feature>
<dbReference type="InterPro" id="IPR001584">
    <property type="entry name" value="Integrase_cat-core"/>
</dbReference>
<dbReference type="EMBL" id="JARYMX010000006">
    <property type="protein sequence ID" value="KAJ9544091.1"/>
    <property type="molecule type" value="Genomic_DNA"/>
</dbReference>
<dbReference type="Gene3D" id="4.10.60.10">
    <property type="entry name" value="Zinc finger, CCHC-type"/>
    <property type="match status" value="1"/>
</dbReference>
<feature type="domain" description="Integrase catalytic" evidence="6">
    <location>
        <begin position="1535"/>
        <end position="1701"/>
    </location>
</feature>
<reference evidence="7" key="1">
    <citation type="submission" date="2023-03" db="EMBL/GenBank/DDBJ databases">
        <title>Chromosome-scale reference genome and RAD-based genetic map of yellow starthistle (Centaurea solstitialis) reveal putative structural variation and QTLs associated with invader traits.</title>
        <authorList>
            <person name="Reatini B."/>
            <person name="Cang F.A."/>
            <person name="Jiang Q."/>
            <person name="Mckibben M.T.W."/>
            <person name="Barker M.S."/>
            <person name="Rieseberg L.H."/>
            <person name="Dlugosch K.M."/>
        </authorList>
    </citation>
    <scope>NUCLEOTIDE SEQUENCE</scope>
    <source>
        <strain evidence="7">CAN-66</strain>
        <tissue evidence="7">Leaf</tissue>
    </source>
</reference>
<sequence>MSKEILGRGSETRPPVLVMGEYQQWRHRMIHFLDLLDENLMKSIREGPIRPTVTVAAVPKTDTCPELPAYVVEKPVEMFNPEQRARHLIDKRALTLLIMALPNDMYARVDSLTNARDVWLEIEQQMQGGDSAVESQKESALNAYEGFKARENESLIESYQRLNAFVNDLRRLGVEKSKYEVNVKFLKNLNQEWQNMAINIQLSRNLGTLGLHDLFSMMVQHEDFITSGRSKRAVDPLALSAVPFGGPNTAPVQPMPYNSVSPQYYPEEYSQEFNPNFGSSVQHPDEPVIISISDDELFHVNESLPLISHSVQRLNANRGYNRGRGSGFPSGGRMGQGRGGHYQSERGQYGNQGRGSYQQGGMPVYDQGGYRNNQGRFREDQGRYRDQPRRDNTYLDYQGGRGSQGDWRGQVSDINYRNSLRQYTPESGYIERQGYEIGYGGRYESGRLDQGPGYGYEQNRGDQRQDERVHHGKSIYHGGDSRGNSSKQVQREDQPIHNDQGIQRANPPQGPITQNPTPQQTASPTTTCYKCGKLGHYARDCSVKYKDAAYFERKASLMRKKEKGVALMVDEENWVCEEESSDEEDHLVQGPCLMADFEGSEAVGPSTYQDIDPSEVSSIPDITDTVAMLESKICELERCLQAERTLVTKFRIDSAIYKDSLEDLTIVYNRETLESGIRESNLSNKLSCLQKAHEELNSNHGELNIKFQLLSEERTRLFSKIQELKDNNFKRGQSEQTLSILTHHAKKNPFYTAKPGLGLSENHVLDKAPSHLYNFEDMAASKPKPAIVGGHVTEEFVRQTVTYTEVINGETITTTISPTNSTSSSPPTSPTPNKPIFVPASDPTNSKPTWEGIKARTPRVAMPPINYTDLNSSYETREMELSEETLVIPPEDTSATKCPDLVRLEKEVFALRLKAMDLDACQHQILNLKIIVSEKDSLVRNLEKDLLEANAERIRLSSGCETATSTFTNFLIKVADLQARYVILDIHFELLKELDHDERIMYRQSLTNQRVSNSILKRKVMNLENLYFSNSVDDKTAPVLNHPIVTPQPKSVLDTEDYYSIISDDDEPPNSHHRIAEPKTVQDPNVEYDMKSAESRAPISEKSNPEGAKCVGTDKGKSVKPHAPKGLQKKHSKSNDARNSVKPIKSLEFHSSSFEVGETSQLQPNQPFNSTKPKFSKKSSGKGGNSIPTKASSNSHHAYHADARRKDGGPNVKPPRKDHHGRNNSFSAFPKKHSTSRAGLGYVPPSVGKNLNMSVNSNRNLNDAFNTFRNDMCFMFDSFLRYGVPNSFYAPNSNVKSRKRRGRKRGKGKSSSSVKSPQPKEKSEKGTSPTDLSVSHVWYFDSGAYRHMTGQRSFLFDYVERFEGYVKTADKTLRPMVGYGKITDGKYIIKDVRYVEGLGFNMFSSSQFCDNGYWVKQFEYGSNVNDEDNNVILSARRNGNLYSTVFRSIPQTHPQFAAISDPRNAICLLAKASKEDSWLWHRRLCHQNFKDMNKLVSKNLVKGLPETRLSKDTLCPACEQGKMTRSSHPPKMDKSSKSPLDMIHMDLCGPTRTESLARKKYMLVLVDEFSRFTWVEFLRAKSDAADRIIAFIKRIQVLLGRRVKKLRSDNGTEFRNAKLQSFLEDVGISHNFSAVRTPQQNGVVERKNRTLVEAARSMMAHSGVPQSFWAEAVSTACYTQNRTLIVKRTGKTAYEMVEQRKPNIDYFRVFGCKCYVLNDRDDLGKFDPKADESIFIGYSHSSKAYRVFNKRTRTILESSNVDFSETETYSVASSSNVHTAFSELFTAPPSTDSSTNFSALDFLDLADYDLPTLTGPIVVPTHAGSTSTSVTSDAFITEPSTKPTPQPALAPIPEDAPLPSPSSAQRTYAQVVCEPRLEASPQNNPTAGSSSRNQQEVFAVQDENDATNNRQAYVTHPHTLRWTKDHPPSQIIGSPSQPVTTRSAKHTENLILFGGFLSEFEPTDVWQALTDPDWVIAMQDELAEFERNKVWRLVERPWGKTIIGLKWILRNKTDENNLIIRNKARLVAKGYRQQEGIDYNETYAPVARIEAIRIFLAYAAHKNMTVYQMDVKCAFLNGVLQEEVYVEQPEGFVDPRFPNHVYILDKALYGLKQAPRAWYETLTDYLLGVGYKKGTIDPTLFLKRSGKDLIIVQIYVDDIIFASTKPEMCQEFENTMKSQFKMSMMGELTFFLGLQVRQRPDGIFINQAKYVQDLLKRFDFGGSNSAATPMPRNFQLTADTSGKPVDQKTYRAIIGSLLYLTASRPDIVFSTCVCARFQCDPRDSHLSAVKRILRYLKGTPDFGLWYPKDSGFELIAYTDSNHAGCKLNRKSTSGASEAEYVAAACCCSQVLWMKTQLADFGYTMHRIPIYRDSKSAIQITANPVQHSRTKHIDIRYHFIKDHVEKGNIELYFVESDYQLADLFTKPFDEKRVDPHYDFWLLQIRTRAKPCRDVPEMADQQPIAPTSPVANAADLALINPTEIREIHQNNQFVDLANFSVQDDVVLEILRAHPLAYAMQATADIPMIYLQQFWNTSRVENRDGVPTIIGRVDHTDLVFTVEDLRRILHLPAATPEAPFDPLVSGPELFSEILALGVHYTENNRPKGISQVAQGMLPPTWYSFFNILNRTLSSKTHGVDKASTQFWHVIHAVAYGRRIDFAQQLWADIITDVRAGPARTKHTSIPWMRFFSLIIRDHMNQNRVVRRRSSHLRFESQQIGRANKKNLRPGQVEMHIPVNVLNMADRRSMSVRMYRISIGLEDTSTDSSEPRSPAQDVQPVLPRSRASGTAGQSSSGGASGSGVMSVDVRGGEGRIVGTSATPHTSRAGAYQMMIQNRATRARTPTVVEETSDVVLTRESPTPPQQPIGEDVEASPQEQAHAPPPPHSAAVASQGGEPSGEPSGDDSDGHESSEHTPSDRREPDDEATDSEQVDYGSDSEFQLSEAPKGGKAQVIDLDEATSSFNDDRISGDPVLAEDLASDDRTIGREEEGEAEVNTGWGRYDSEEEERERGEKERERREKETADVEVQLGEPWAQLENVDEEVEPHRLETVVPHTLSPSTTEATHTQTGHSLTSGQDASRQLALLHTPTDHSAISQQMVVSSSHGELAQLPPTTHLESVGVEMREEPPRLSTSFRAPVVLEPVTETFRVIHLDRTLIGASSASPSGEAGTGRVGASTDALRGSTGSPDTVNIIPAVTSGRESTSIGLFSSTGAQVAPGVVLPGQGPTDSSKVSKDAHATPRLLGLTDSGGILKTAPAPTGLLGPTDSDDILKVVQSRLLAVEEANRARDARVEALEKALTETERKRLADLEASRKLQEDRDAELYELKRRLKGKHSEAAPSTEAPIPRPSEDVLRLAPPTSGDLPPIPGYVTEAEHLMLITSYTTQNDRLSAQVRDQEAQIELLQQRIRELEAVCRSQAQPSKRRHDDADDSAPGPHEGEVQAAKRLRTDLQPGSGSGSTAPGSSAAPSSAPTDSDATEAPYVDSETEDIPDMGSWRYEQIPEGESVQFPQMTDTAQIDAVLPEAAPTDPSEFQIPEAARKILRSLAQSLRIYQKGDDIVRDSDYSNLSAAFVFPTPDAPRTIHTTDPETAAPTVIQLNWNHSVIFRPFLEESFTRIYQQEKLHAWSRKVYFGISHIKTKRRRTAYVHQRMCNWATHGRQRIRRRFTKVTAMRPYRHGHQLFLEYDVRMYGTGVPRGELQNWTFTEADLDRVHLEDLLTIIKYLQGPILRPEHYRDGTEILKKYVRHAISLAQVTDYQLAIESRQPKVNLLRPNLLVPGIDAYIPYMPTRIPEHGVLYMTRKKKERRFMRFGELSKFCDGTLLFVYNGMQSRLLADQILSRRIIDGKGKLLDAMRLIERKLKERLMYKRAEAAMQMRARIIGEWEEYLQMSKISIHFFSYFIVNWDNIYVKRTTSEKLKPKSDKCFFVGYPKNSLGYYFYNPSENKVFVARNGEFLEEKFLNQGNTRNDIDLQIVEEETPVPIVEPVTQQDNVETQLEIVEEVQTQDLHRSTRIRQEPDRYLGFLVSQDGGDLNEPTSYGEAVSGNESMYDNQVWELTDLPQHCRAVGRKWVFKKKTDMDGNVHTFKARLVAKGFTQTHGIDYDETFSPIAMLMSIRILMAISAYFNYEIWQMDVKTAFLNGKLTEDVYMQQPEGFVDPKNPNKVCKLLKSISGLKQASRSWNLHFDERIKEFGFAKSEFEPCVYKKFSGSIVTFLVLYVDDILLIGNDIPTLQSVKAWLSKCFQMKDLGEAAYILGIKIYRSRSKRLIGLSQGTYIDKVLKRFRMDESKKGFIPMQHGIVLSKAQCPESSQDKDKMKSIPYASAIGSIMYAMLCTRPDVAYSVSVTSRYQQNPGEAHWVAVKNILKYLRRTKEMFLVFGGSEDEISVTGYSDASFQTDRDDYRSQSGYVFTLNGGAISWKSSKQDTIADSTTEAEYIAASDAAKEAVWLRNFITDLRVVASISRPVDIYCDNSGAVAQAKEPREHHKSRHVLRKFHLIREIIGRGDVRICKIPTDENVADPLTKPLARVKHETHANSIGMQQSKSESRKLEFKIEVLRSMSKTHFRDIACTRNEPVYNSSENCFSGYKRSYNLRAHINFLVISPWDIPDAYGLGYQRVPTLVPGQKFKTSITFATGIRFRPTNYHNEAIDDEYIFSISDFAPNNMKHYPATSWPTNYQNEAIDYEYISSISDFAPNNMKLYPATTWTMKQVEIMRLEKLSTFSENIRLEEAKKKNDTSKTRRCVFQLSAEESRMEPDVLTGQVESSWYGHDPYRYEEGKYNGWYRLIESKASCIDCEKQQVVLEDRSSLRVPPVEVREEDMHKAAFRTRYRHFEYIVMPFGLTNVPVAFMDLMNRVYRPMSDRSVIVCLDDIPNYFGLKEEHVGHSRDVLGTLRKERLCGTREDSSDRNPKKRAKCNTGVDFTRESSGHDSLLLCFVSGICCNLMQHGKPCTRKGQGDSLFSLEERQNQFRSLNGGQLYVQICLCYEILVSRRKRCGGRRVLGCDLDWATPKQNREGVGVLKEEETLNSLCIFVNDFQETREEEGCDFEKTRGRKLVSFHPFLKAIVFRLRKRVQMLVTCGYENEFVLLVSHQGDYSIYIDKGSGYDSTYGGSDTPKEDVFFREQRMIVPMVVEIPLGKILRIKGPGTSVKGLSYVHVMAMYLGYDFPDASGLGYQRLPALVPGQKFKTSISFSTGIRFRPTNYQNEAIDDKYISNISDFAPNNMKHYQAITRPTNYQDEAIDDEYFSSISDFAPNNMKLIQPQPRVHFSPMNYEDEAIDDEYISSISDFAPNNMKHYPSTTRPTNYQNEAIDDEYISCILDFAPNNMKHFLATTRPTNYQNEAIDDVYISSISDFAPHNMIPYLATTRISDIAPNNMKHYPVTKRDEYISLNSLCIFVNDFQETREEEGCDFEKPRGRKLVSFHPFLRVIVFRLRERVQMLVTCGYENEVVLLVSHQ</sequence>
<evidence type="ECO:0000313" key="7">
    <source>
        <dbReference type="EMBL" id="KAJ9544091.1"/>
    </source>
</evidence>
<dbReference type="GO" id="GO:0015074">
    <property type="term" value="P:DNA integration"/>
    <property type="evidence" value="ECO:0007669"/>
    <property type="project" value="InterPro"/>
</dbReference>
<feature type="compositionally biased region" description="Polar residues" evidence="4">
    <location>
        <begin position="1155"/>
        <end position="1166"/>
    </location>
</feature>
<dbReference type="InterPro" id="IPR057670">
    <property type="entry name" value="SH3_retrovirus"/>
</dbReference>
<feature type="compositionally biased region" description="Low complexity" evidence="4">
    <location>
        <begin position="814"/>
        <end position="826"/>
    </location>
</feature>
<dbReference type="PROSITE" id="PS50994">
    <property type="entry name" value="INTEGRASE"/>
    <property type="match status" value="1"/>
</dbReference>
<feature type="compositionally biased region" description="Basic and acidic residues" evidence="4">
    <location>
        <begin position="2903"/>
        <end position="2919"/>
    </location>
</feature>
<feature type="compositionally biased region" description="Basic residues" evidence="4">
    <location>
        <begin position="1296"/>
        <end position="1308"/>
    </location>
</feature>
<feature type="region of interest" description="Disordered" evidence="4">
    <location>
        <begin position="1822"/>
        <end position="1868"/>
    </location>
</feature>
<dbReference type="SUPFAM" id="SSF56672">
    <property type="entry name" value="DNA/RNA polymerases"/>
    <property type="match status" value="3"/>
</dbReference>
<dbReference type="GO" id="GO:0003676">
    <property type="term" value="F:nucleic acid binding"/>
    <property type="evidence" value="ECO:0007669"/>
    <property type="project" value="InterPro"/>
</dbReference>
<dbReference type="GO" id="GO:0008270">
    <property type="term" value="F:zinc ion binding"/>
    <property type="evidence" value="ECO:0007669"/>
    <property type="project" value="UniProtKB-KW"/>
</dbReference>
<dbReference type="InterPro" id="IPR036875">
    <property type="entry name" value="Znf_CCHC_sf"/>
</dbReference>
<dbReference type="CDD" id="cd09272">
    <property type="entry name" value="RNase_HI_RT_Ty1"/>
    <property type="match status" value="2"/>
</dbReference>
<keyword evidence="1" id="KW-0645">Protease</keyword>
<evidence type="ECO:0000256" key="4">
    <source>
        <dbReference type="SAM" id="MobiDB-lite"/>
    </source>
</evidence>
<keyword evidence="1" id="KW-0064">Aspartyl protease</keyword>
<evidence type="ECO:0000259" key="5">
    <source>
        <dbReference type="PROSITE" id="PS50158"/>
    </source>
</evidence>
<dbReference type="InterPro" id="IPR043128">
    <property type="entry name" value="Rev_trsase/Diguanyl_cyclase"/>
</dbReference>
<comment type="caution">
    <text evidence="7">The sequence shown here is derived from an EMBL/GenBank/DDBJ whole genome shotgun (WGS) entry which is preliminary data.</text>
</comment>
<gene>
    <name evidence="7" type="ORF">OSB04_023798</name>
</gene>
<organism evidence="7 8">
    <name type="scientific">Centaurea solstitialis</name>
    <name type="common">yellow star-thistle</name>
    <dbReference type="NCBI Taxonomy" id="347529"/>
    <lineage>
        <taxon>Eukaryota</taxon>
        <taxon>Viridiplantae</taxon>
        <taxon>Streptophyta</taxon>
        <taxon>Embryophyta</taxon>
        <taxon>Tracheophyta</taxon>
        <taxon>Spermatophyta</taxon>
        <taxon>Magnoliopsida</taxon>
        <taxon>eudicotyledons</taxon>
        <taxon>Gunneridae</taxon>
        <taxon>Pentapetalae</taxon>
        <taxon>asterids</taxon>
        <taxon>campanulids</taxon>
        <taxon>Asterales</taxon>
        <taxon>Asteraceae</taxon>
        <taxon>Carduoideae</taxon>
        <taxon>Cardueae</taxon>
        <taxon>Centaureinae</taxon>
        <taxon>Centaurea</taxon>
    </lineage>
</organism>
<keyword evidence="2" id="KW-0862">Zinc</keyword>
<feature type="domain" description="CCHC-type" evidence="5">
    <location>
        <begin position="528"/>
        <end position="541"/>
    </location>
</feature>
<feature type="region of interest" description="Disordered" evidence="4">
    <location>
        <begin position="3414"/>
        <end position="3488"/>
    </location>
</feature>
<dbReference type="InterPro" id="IPR054722">
    <property type="entry name" value="PolX-like_BBD"/>
</dbReference>
<dbReference type="InterPro" id="IPR043502">
    <property type="entry name" value="DNA/RNA_pol_sf"/>
</dbReference>
<accession>A0AA38SWN5</accession>
<feature type="compositionally biased region" description="Low complexity" evidence="4">
    <location>
        <begin position="3456"/>
        <end position="3473"/>
    </location>
</feature>
<feature type="region of interest" description="Disordered" evidence="4">
    <location>
        <begin position="1290"/>
        <end position="1330"/>
    </location>
</feature>
<keyword evidence="3" id="KW-0175">Coiled coil</keyword>
<dbReference type="SUPFAM" id="SSF57756">
    <property type="entry name" value="Retrovirus zinc finger-like domains"/>
    <property type="match status" value="1"/>
</dbReference>
<keyword evidence="2" id="KW-0863">Zinc-finger</keyword>
<feature type="compositionally biased region" description="Low complexity" evidence="4">
    <location>
        <begin position="1928"/>
        <end position="1938"/>
    </location>
</feature>
<dbReference type="Pfam" id="PF13976">
    <property type="entry name" value="gag_pre-integrs"/>
    <property type="match status" value="1"/>
</dbReference>
<feature type="compositionally biased region" description="Basic residues" evidence="4">
    <location>
        <begin position="1118"/>
        <end position="1132"/>
    </location>
</feature>
<feature type="coiled-coil region" evidence="3">
    <location>
        <begin position="3378"/>
        <end position="3412"/>
    </location>
</feature>
<feature type="compositionally biased region" description="Gly residues" evidence="4">
    <location>
        <begin position="322"/>
        <end position="340"/>
    </location>
</feature>
<dbReference type="InterPro" id="IPR025724">
    <property type="entry name" value="GAG-pre-integrase_dom"/>
</dbReference>
<feature type="region of interest" description="Disordered" evidence="4">
    <location>
        <begin position="1920"/>
        <end position="1941"/>
    </location>
</feature>
<keyword evidence="2" id="KW-0479">Metal-binding</keyword>
<name>A0AA38SWN5_9ASTR</name>
<keyword evidence="1" id="KW-0378">Hydrolase</keyword>
<feature type="coiled-coil region" evidence="3">
    <location>
        <begin position="679"/>
        <end position="727"/>
    </location>
</feature>
<feature type="compositionally biased region" description="Basic and acidic residues" evidence="4">
    <location>
        <begin position="376"/>
        <end position="393"/>
    </location>
</feature>
<evidence type="ECO:0000256" key="1">
    <source>
        <dbReference type="ARBA" id="ARBA00022750"/>
    </source>
</evidence>
<feature type="compositionally biased region" description="Low complexity" evidence="4">
    <location>
        <begin position="513"/>
        <end position="525"/>
    </location>
</feature>
<feature type="region of interest" description="Disordered" evidence="4">
    <location>
        <begin position="3052"/>
        <end position="3075"/>
    </location>
</feature>
<keyword evidence="8" id="KW-1185">Reference proteome</keyword>
<dbReference type="Pfam" id="PF25597">
    <property type="entry name" value="SH3_retrovirus"/>
    <property type="match status" value="2"/>
</dbReference>
<feature type="region of interest" description="Disordered" evidence="4">
    <location>
        <begin position="3329"/>
        <end position="3363"/>
    </location>
</feature>
<dbReference type="Gene3D" id="3.30.420.10">
    <property type="entry name" value="Ribonuclease H-like superfamily/Ribonuclease H"/>
    <property type="match status" value="1"/>
</dbReference>
<dbReference type="InterPro" id="IPR012337">
    <property type="entry name" value="RNaseH-like_sf"/>
</dbReference>
<feature type="region of interest" description="Disordered" evidence="4">
    <location>
        <begin position="441"/>
        <end position="525"/>
    </location>
</feature>
<feature type="compositionally biased region" description="Basic and acidic residues" evidence="4">
    <location>
        <begin position="459"/>
        <end position="469"/>
    </location>
</feature>
<dbReference type="PROSITE" id="PS50158">
    <property type="entry name" value="ZF_CCHC"/>
    <property type="match status" value="1"/>
</dbReference>
<feature type="region of interest" description="Disordered" evidence="4">
    <location>
        <begin position="2837"/>
        <end position="3023"/>
    </location>
</feature>
<dbReference type="SMART" id="SM00343">
    <property type="entry name" value="ZnF_C2HC"/>
    <property type="match status" value="1"/>
</dbReference>
<dbReference type="Pfam" id="PF14223">
    <property type="entry name" value="Retrotran_gag_2"/>
    <property type="match status" value="1"/>
</dbReference>
<feature type="compositionally biased region" description="Basic and acidic residues" evidence="4">
    <location>
        <begin position="1199"/>
        <end position="1208"/>
    </location>
</feature>
<dbReference type="Proteomes" id="UP001172457">
    <property type="component" value="Chromosome 6"/>
</dbReference>
<feature type="region of interest" description="Disordered" evidence="4">
    <location>
        <begin position="2759"/>
        <end position="2805"/>
    </location>
</feature>
<dbReference type="Pfam" id="PF07727">
    <property type="entry name" value="RVT_2"/>
    <property type="match status" value="2"/>
</dbReference>
<protein>
    <submittedName>
        <fullName evidence="7">Uncharacterized protein</fullName>
    </submittedName>
</protein>
<feature type="region of interest" description="Disordered" evidence="4">
    <location>
        <begin position="3158"/>
        <end position="3184"/>
    </location>
</feature>
<dbReference type="Gene3D" id="3.10.10.10">
    <property type="entry name" value="HIV Type 1 Reverse Transcriptase, subunit A, domain 1"/>
    <property type="match status" value="1"/>
</dbReference>
<feature type="region of interest" description="Disordered" evidence="4">
    <location>
        <begin position="814"/>
        <end position="851"/>
    </location>
</feature>
<dbReference type="Pfam" id="PF00098">
    <property type="entry name" value="zf-CCHC"/>
    <property type="match status" value="1"/>
</dbReference>
<feature type="compositionally biased region" description="Pro residues" evidence="4">
    <location>
        <begin position="1842"/>
        <end position="1860"/>
    </location>
</feature>
<feature type="non-terminal residue" evidence="7">
    <location>
        <position position="1"/>
    </location>
</feature>
<dbReference type="Pfam" id="PF22936">
    <property type="entry name" value="Pol_BBD"/>
    <property type="match status" value="1"/>
</dbReference>
<evidence type="ECO:0000259" key="6">
    <source>
        <dbReference type="PROSITE" id="PS50994"/>
    </source>
</evidence>
<dbReference type="PANTHER" id="PTHR11439:SF495">
    <property type="entry name" value="REVERSE TRANSCRIPTASE, RNA-DEPENDENT DNA POLYMERASE-RELATED"/>
    <property type="match status" value="1"/>
</dbReference>
<dbReference type="Gene3D" id="3.30.70.270">
    <property type="match status" value="1"/>
</dbReference>
<feature type="compositionally biased region" description="Basic and acidic residues" evidence="4">
    <location>
        <begin position="3006"/>
        <end position="3021"/>
    </location>
</feature>
<dbReference type="GO" id="GO:0004190">
    <property type="term" value="F:aspartic-type endopeptidase activity"/>
    <property type="evidence" value="ECO:0007669"/>
    <property type="project" value="UniProtKB-KW"/>
</dbReference>
<feature type="region of interest" description="Disordered" evidence="4">
    <location>
        <begin position="318"/>
        <end position="410"/>
    </location>
</feature>
<feature type="compositionally biased region" description="Low complexity" evidence="4">
    <location>
        <begin position="2783"/>
        <end position="2793"/>
    </location>
</feature>
<dbReference type="InterPro" id="IPR036397">
    <property type="entry name" value="RNaseH_sf"/>
</dbReference>
<evidence type="ECO:0000256" key="2">
    <source>
        <dbReference type="PROSITE-ProRule" id="PRU00047"/>
    </source>
</evidence>
<feature type="compositionally biased region" description="Polar residues" evidence="4">
    <location>
        <begin position="3054"/>
        <end position="3075"/>
    </location>
</feature>
<dbReference type="InterPro" id="IPR001878">
    <property type="entry name" value="Znf_CCHC"/>
</dbReference>
<proteinExistence type="predicted"/>
<evidence type="ECO:0000313" key="8">
    <source>
        <dbReference type="Proteomes" id="UP001172457"/>
    </source>
</evidence>
<evidence type="ECO:0000256" key="3">
    <source>
        <dbReference type="SAM" id="Coils"/>
    </source>
</evidence>
<dbReference type="InterPro" id="IPR013103">
    <property type="entry name" value="RVT_2"/>
</dbReference>
<dbReference type="PANTHER" id="PTHR11439">
    <property type="entry name" value="GAG-POL-RELATED RETROTRANSPOSON"/>
    <property type="match status" value="1"/>
</dbReference>
<feature type="region of interest" description="Disordered" evidence="4">
    <location>
        <begin position="1155"/>
        <end position="1243"/>
    </location>
</feature>
<dbReference type="Pfam" id="PF00665">
    <property type="entry name" value="rve"/>
    <property type="match status" value="1"/>
</dbReference>
<feature type="region of interest" description="Disordered" evidence="4">
    <location>
        <begin position="1061"/>
        <end position="1141"/>
    </location>
</feature>
<feature type="compositionally biased region" description="Polar residues" evidence="4">
    <location>
        <begin position="1823"/>
        <end position="1841"/>
    </location>
</feature>
<feature type="compositionally biased region" description="Polar residues" evidence="4">
    <location>
        <begin position="1187"/>
        <end position="1196"/>
    </location>
</feature>
<dbReference type="SUPFAM" id="SSF53098">
    <property type="entry name" value="Ribonuclease H-like"/>
    <property type="match status" value="1"/>
</dbReference>